<keyword evidence="4" id="KW-1185">Reference proteome</keyword>
<dbReference type="Pfam" id="PF06325">
    <property type="entry name" value="PrmA"/>
    <property type="match status" value="1"/>
</dbReference>
<protein>
    <submittedName>
        <fullName evidence="3">Methyltransferase</fullName>
    </submittedName>
</protein>
<dbReference type="RefSeq" id="WP_279245162.1">
    <property type="nucleotide sequence ID" value="NZ_SHNN01000002.1"/>
</dbReference>
<reference evidence="3" key="1">
    <citation type="submission" date="2019-02" db="EMBL/GenBank/DDBJ databases">
        <authorList>
            <person name="Li S.-H."/>
        </authorList>
    </citation>
    <scope>NUCLEOTIDE SEQUENCE</scope>
    <source>
        <strain evidence="3">IMCC14734</strain>
    </source>
</reference>
<dbReference type="PANTHER" id="PTHR43648">
    <property type="entry name" value="ELECTRON TRANSFER FLAVOPROTEIN BETA SUBUNIT LYSINE METHYLTRANSFERASE"/>
    <property type="match status" value="1"/>
</dbReference>
<dbReference type="GO" id="GO:0008168">
    <property type="term" value="F:methyltransferase activity"/>
    <property type="evidence" value="ECO:0007669"/>
    <property type="project" value="UniProtKB-KW"/>
</dbReference>
<dbReference type="EMBL" id="SHNN01000002">
    <property type="protein sequence ID" value="MCX2981151.1"/>
    <property type="molecule type" value="Genomic_DNA"/>
</dbReference>
<keyword evidence="2" id="KW-0808">Transferase</keyword>
<evidence type="ECO:0000256" key="1">
    <source>
        <dbReference type="ARBA" id="ARBA00022603"/>
    </source>
</evidence>
<keyword evidence="1 3" id="KW-0489">Methyltransferase</keyword>
<dbReference type="GO" id="GO:0032259">
    <property type="term" value="P:methylation"/>
    <property type="evidence" value="ECO:0007669"/>
    <property type="project" value="UniProtKB-KW"/>
</dbReference>
<dbReference type="InterPro" id="IPR050078">
    <property type="entry name" value="Ribosomal_L11_MeTrfase_PrmA"/>
</dbReference>
<dbReference type="CDD" id="cd02440">
    <property type="entry name" value="AdoMet_MTases"/>
    <property type="match status" value="1"/>
</dbReference>
<comment type="caution">
    <text evidence="3">The sequence shown here is derived from an EMBL/GenBank/DDBJ whole genome shotgun (WGS) entry which is preliminary data.</text>
</comment>
<name>A0ABT3THE0_9GAMM</name>
<evidence type="ECO:0000313" key="4">
    <source>
        <dbReference type="Proteomes" id="UP001143362"/>
    </source>
</evidence>
<evidence type="ECO:0000313" key="3">
    <source>
        <dbReference type="EMBL" id="MCX2981151.1"/>
    </source>
</evidence>
<sequence>MAEKVNHHVQLLEDRLAAHIPGARVVPTALPQCPELSLYLLNADYPQHQLDAQAMQGILNYPAYWAFCWASGQVLARYLLDHPVLVSGKTVLDFGCGSGVAALAARLAGAARVIACDIDPDARLATRCNARLNHLEVEVCGDFSTVTARADLILAADVLYDRENLIWLERFLRRSPRVLVADSRVRNFDYAGYRSVAQVSSGTIPDLEESAEFARVSLYEGQAD</sequence>
<accession>A0ABT3THE0</accession>
<gene>
    <name evidence="3" type="ORF">EYC98_09770</name>
</gene>
<dbReference type="InterPro" id="IPR029063">
    <property type="entry name" value="SAM-dependent_MTases_sf"/>
</dbReference>
<proteinExistence type="predicted"/>
<dbReference type="PANTHER" id="PTHR43648:SF1">
    <property type="entry name" value="ELECTRON TRANSFER FLAVOPROTEIN BETA SUBUNIT LYSINE METHYLTRANSFERASE"/>
    <property type="match status" value="1"/>
</dbReference>
<dbReference type="Proteomes" id="UP001143362">
    <property type="component" value="Unassembled WGS sequence"/>
</dbReference>
<organism evidence="3 4">
    <name type="scientific">Candidatus Litorirhabdus singularis</name>
    <dbReference type="NCBI Taxonomy" id="2518993"/>
    <lineage>
        <taxon>Bacteria</taxon>
        <taxon>Pseudomonadati</taxon>
        <taxon>Pseudomonadota</taxon>
        <taxon>Gammaproteobacteria</taxon>
        <taxon>Cellvibrionales</taxon>
        <taxon>Halieaceae</taxon>
        <taxon>Candidatus Litorirhabdus</taxon>
    </lineage>
</organism>
<evidence type="ECO:0000256" key="2">
    <source>
        <dbReference type="ARBA" id="ARBA00022679"/>
    </source>
</evidence>
<dbReference type="Gene3D" id="3.40.50.150">
    <property type="entry name" value="Vaccinia Virus protein VP39"/>
    <property type="match status" value="1"/>
</dbReference>
<dbReference type="SUPFAM" id="SSF53335">
    <property type="entry name" value="S-adenosyl-L-methionine-dependent methyltransferases"/>
    <property type="match status" value="1"/>
</dbReference>